<dbReference type="Proteomes" id="UP000663419">
    <property type="component" value="Chromosome 6"/>
</dbReference>
<proteinExistence type="predicted"/>
<accession>A0A8A1LW06</accession>
<dbReference type="VEuPathDB" id="FungiDB:I7I53_11588"/>
<sequence>MARARRSTLLQTAMHGVRRLTRSSSSLYRMHCGIRIPSVQSSGQLRRIVMGKLRDWQLQVRSPTKI</sequence>
<protein>
    <submittedName>
        <fullName evidence="1">Uncharacterized protein</fullName>
    </submittedName>
</protein>
<evidence type="ECO:0000313" key="1">
    <source>
        <dbReference type="EMBL" id="QSS57420.1"/>
    </source>
</evidence>
<organism evidence="1 2">
    <name type="scientific">Ajellomyces capsulatus (strain H88)</name>
    <name type="common">Darling's disease fungus</name>
    <name type="synonym">Histoplasma capsulatum</name>
    <dbReference type="NCBI Taxonomy" id="544711"/>
    <lineage>
        <taxon>Eukaryota</taxon>
        <taxon>Fungi</taxon>
        <taxon>Dikarya</taxon>
        <taxon>Ascomycota</taxon>
        <taxon>Pezizomycotina</taxon>
        <taxon>Eurotiomycetes</taxon>
        <taxon>Eurotiomycetidae</taxon>
        <taxon>Onygenales</taxon>
        <taxon>Ajellomycetaceae</taxon>
        <taxon>Histoplasma</taxon>
    </lineage>
</organism>
<gene>
    <name evidence="1" type="ORF">I7I53_11588</name>
</gene>
<reference evidence="1" key="1">
    <citation type="submission" date="2021-01" db="EMBL/GenBank/DDBJ databases">
        <title>Chromosome-level genome assembly of a human fungal pathogen reveals clustering of transcriptionally co-regulated genes.</title>
        <authorList>
            <person name="Voorhies M."/>
            <person name="Cohen S."/>
            <person name="Shea T.P."/>
            <person name="Petrus S."/>
            <person name="Munoz J.F."/>
            <person name="Poplawski S."/>
            <person name="Goldman W.E."/>
            <person name="Michael T."/>
            <person name="Cuomo C.A."/>
            <person name="Sil A."/>
            <person name="Beyhan S."/>
        </authorList>
    </citation>
    <scope>NUCLEOTIDE SEQUENCE</scope>
    <source>
        <strain evidence="1">H88</strain>
    </source>
</reference>
<evidence type="ECO:0000313" key="2">
    <source>
        <dbReference type="Proteomes" id="UP000663419"/>
    </source>
</evidence>
<dbReference type="EMBL" id="CP069107">
    <property type="protein sequence ID" value="QSS57420.1"/>
    <property type="molecule type" value="Genomic_DNA"/>
</dbReference>
<dbReference type="AlphaFoldDB" id="A0A8A1LW06"/>
<name>A0A8A1LW06_AJEC8</name>